<dbReference type="Proteomes" id="UP000602647">
    <property type="component" value="Unassembled WGS sequence"/>
</dbReference>
<comment type="pathway">
    <text evidence="3 10">Glycan biosynthesis; glycogen biosynthesis.</text>
</comment>
<dbReference type="NCBIfam" id="NF003811">
    <property type="entry name" value="PRK05402.1"/>
    <property type="match status" value="1"/>
</dbReference>
<evidence type="ECO:0000313" key="13">
    <source>
        <dbReference type="EMBL" id="MBC6680096.1"/>
    </source>
</evidence>
<accession>A0A923SQY4</accession>
<dbReference type="EC" id="2.4.1.18" evidence="10"/>
<evidence type="ECO:0000256" key="6">
    <source>
        <dbReference type="ARBA" id="ARBA00022676"/>
    </source>
</evidence>
<comment type="catalytic activity">
    <reaction evidence="1 10">
        <text>Transfers a segment of a (1-&gt;4)-alpha-D-glucan chain to a primary hydroxy group in a similar glucan chain.</text>
        <dbReference type="EC" id="2.4.1.18"/>
    </reaction>
</comment>
<evidence type="ECO:0000256" key="11">
    <source>
        <dbReference type="PIRSR" id="PIRSR000463-1"/>
    </source>
</evidence>
<dbReference type="InterPro" id="IPR017853">
    <property type="entry name" value="GH"/>
</dbReference>
<dbReference type="Gene3D" id="2.60.40.10">
    <property type="entry name" value="Immunoglobulins"/>
    <property type="match status" value="1"/>
</dbReference>
<dbReference type="InterPro" id="IPR004193">
    <property type="entry name" value="Glyco_hydro_13_N"/>
</dbReference>
<dbReference type="Gene3D" id="2.60.40.1180">
    <property type="entry name" value="Golgi alpha-mannosidase II"/>
    <property type="match status" value="1"/>
</dbReference>
<evidence type="ECO:0000256" key="7">
    <source>
        <dbReference type="ARBA" id="ARBA00022679"/>
    </source>
</evidence>
<dbReference type="GO" id="GO:0003844">
    <property type="term" value="F:1,4-alpha-glucan branching enzyme activity"/>
    <property type="evidence" value="ECO:0007669"/>
    <property type="project" value="UniProtKB-UniRule"/>
</dbReference>
<keyword evidence="8 10" id="KW-0320">Glycogen biosynthesis</keyword>
<dbReference type="InterPro" id="IPR006407">
    <property type="entry name" value="GlgB"/>
</dbReference>
<dbReference type="CDD" id="cd02855">
    <property type="entry name" value="E_set_GBE_prok_N"/>
    <property type="match status" value="1"/>
</dbReference>
<evidence type="ECO:0000256" key="9">
    <source>
        <dbReference type="ARBA" id="ARBA00023277"/>
    </source>
</evidence>
<dbReference type="PIRSF" id="PIRSF000463">
    <property type="entry name" value="GlgB"/>
    <property type="match status" value="1"/>
</dbReference>
<dbReference type="SMART" id="SM00642">
    <property type="entry name" value="Aamy"/>
    <property type="match status" value="1"/>
</dbReference>
<evidence type="ECO:0000256" key="2">
    <source>
        <dbReference type="ARBA" id="ARBA00002953"/>
    </source>
</evidence>
<dbReference type="HAMAP" id="MF_00685">
    <property type="entry name" value="GlgB"/>
    <property type="match status" value="1"/>
</dbReference>
<keyword evidence="7 10" id="KW-0808">Transferase</keyword>
<feature type="domain" description="Glycosyl hydrolase family 13 catalytic" evidence="12">
    <location>
        <begin position="156"/>
        <end position="504"/>
    </location>
</feature>
<comment type="caution">
    <text evidence="13">The sequence shown here is derived from an EMBL/GenBank/DDBJ whole genome shotgun (WGS) entry which is preliminary data.</text>
</comment>
<dbReference type="NCBIfam" id="TIGR01515">
    <property type="entry name" value="branching_enzym"/>
    <property type="match status" value="1"/>
</dbReference>
<dbReference type="GO" id="GO:0005829">
    <property type="term" value="C:cytosol"/>
    <property type="evidence" value="ECO:0007669"/>
    <property type="project" value="TreeGrafter"/>
</dbReference>
<dbReference type="Pfam" id="PF02806">
    <property type="entry name" value="Alpha-amylase_C"/>
    <property type="match status" value="1"/>
</dbReference>
<comment type="subunit">
    <text evidence="10">Monomer.</text>
</comment>
<dbReference type="Pfam" id="PF00128">
    <property type="entry name" value="Alpha-amylase"/>
    <property type="match status" value="2"/>
</dbReference>
<dbReference type="GO" id="GO:0005978">
    <property type="term" value="P:glycogen biosynthetic process"/>
    <property type="evidence" value="ECO:0007669"/>
    <property type="project" value="UniProtKB-UniRule"/>
</dbReference>
<dbReference type="InterPro" id="IPR037439">
    <property type="entry name" value="Branching_enzy"/>
</dbReference>
<dbReference type="Pfam" id="PF02922">
    <property type="entry name" value="CBM_48"/>
    <property type="match status" value="1"/>
</dbReference>
<dbReference type="InterPro" id="IPR006048">
    <property type="entry name" value="A-amylase/branching_C"/>
</dbReference>
<dbReference type="SUPFAM" id="SSF51011">
    <property type="entry name" value="Glycosyl hydrolase domain"/>
    <property type="match status" value="1"/>
</dbReference>
<dbReference type="GO" id="GO:0004553">
    <property type="term" value="F:hydrolase activity, hydrolyzing O-glycosyl compounds"/>
    <property type="evidence" value="ECO:0007669"/>
    <property type="project" value="InterPro"/>
</dbReference>
<dbReference type="InterPro" id="IPR013780">
    <property type="entry name" value="Glyco_hydro_b"/>
</dbReference>
<keyword evidence="5 10" id="KW-0321">Glycogen metabolism</keyword>
<evidence type="ECO:0000259" key="12">
    <source>
        <dbReference type="SMART" id="SM00642"/>
    </source>
</evidence>
<dbReference type="Gene3D" id="3.20.20.80">
    <property type="entry name" value="Glycosidases"/>
    <property type="match status" value="1"/>
</dbReference>
<feature type="active site" description="Nucleophile" evidence="10 11">
    <location>
        <position position="312"/>
    </location>
</feature>
<dbReference type="InterPro" id="IPR014756">
    <property type="entry name" value="Ig_E-set"/>
</dbReference>
<evidence type="ECO:0000256" key="8">
    <source>
        <dbReference type="ARBA" id="ARBA00023056"/>
    </source>
</evidence>
<feature type="active site" description="Proton donor" evidence="10 11">
    <location>
        <position position="366"/>
    </location>
</feature>
<gene>
    <name evidence="10 13" type="primary">glgB</name>
    <name evidence="13" type="ORF">H9L42_09650</name>
</gene>
<dbReference type="SUPFAM" id="SSF81296">
    <property type="entry name" value="E set domains"/>
    <property type="match status" value="1"/>
</dbReference>
<organism evidence="13 14">
    <name type="scientific">Zhenpiania hominis</name>
    <dbReference type="NCBI Taxonomy" id="2763644"/>
    <lineage>
        <taxon>Bacteria</taxon>
        <taxon>Bacillati</taxon>
        <taxon>Bacillota</taxon>
        <taxon>Clostridia</taxon>
        <taxon>Peptostreptococcales</taxon>
        <taxon>Anaerovoracaceae</taxon>
        <taxon>Zhenpiania</taxon>
    </lineage>
</organism>
<dbReference type="PANTHER" id="PTHR43651:SF3">
    <property type="entry name" value="1,4-ALPHA-GLUCAN-BRANCHING ENZYME"/>
    <property type="match status" value="1"/>
</dbReference>
<evidence type="ECO:0000256" key="4">
    <source>
        <dbReference type="ARBA" id="ARBA00009000"/>
    </source>
</evidence>
<protein>
    <recommendedName>
        <fullName evidence="10">1,4-alpha-glucan branching enzyme GlgB</fullName>
        <ecNumber evidence="10">2.4.1.18</ecNumber>
    </recommendedName>
    <alternativeName>
        <fullName evidence="10">1,4-alpha-D-glucan:1,4-alpha-D-glucan 6-glucosyl-transferase</fullName>
    </alternativeName>
    <alternativeName>
        <fullName evidence="10">Alpha-(1-&gt;4)-glucan branching enzyme</fullName>
    </alternativeName>
    <alternativeName>
        <fullName evidence="10">Glycogen branching enzyme</fullName>
        <shortName evidence="10">BE</shortName>
    </alternativeName>
</protein>
<dbReference type="FunFam" id="2.60.40.1180:FF:000002">
    <property type="entry name" value="1,4-alpha-glucan branching enzyme GlgB"/>
    <property type="match status" value="1"/>
</dbReference>
<keyword evidence="14" id="KW-1185">Reference proteome</keyword>
<proteinExistence type="inferred from homology"/>
<comment type="function">
    <text evidence="2 10">Catalyzes the formation of the alpha-1,6-glucosidic linkages in glycogen by scission of a 1,4-alpha-linked oligosaccharide from growing alpha-1,4-glucan chains and the subsequent attachment of the oligosaccharide to the alpha-1,6 position.</text>
</comment>
<dbReference type="FunFam" id="3.20.20.80:FF:000003">
    <property type="entry name" value="1,4-alpha-glucan branching enzyme GlgB"/>
    <property type="match status" value="1"/>
</dbReference>
<dbReference type="SUPFAM" id="SSF51445">
    <property type="entry name" value="(Trans)glycosidases"/>
    <property type="match status" value="1"/>
</dbReference>
<dbReference type="GO" id="GO:0043169">
    <property type="term" value="F:cation binding"/>
    <property type="evidence" value="ECO:0007669"/>
    <property type="project" value="InterPro"/>
</dbReference>
<evidence type="ECO:0000256" key="3">
    <source>
        <dbReference type="ARBA" id="ARBA00004964"/>
    </source>
</evidence>
<dbReference type="CDD" id="cd11322">
    <property type="entry name" value="AmyAc_Glg_BE"/>
    <property type="match status" value="1"/>
</dbReference>
<dbReference type="EMBL" id="JACRYT010000009">
    <property type="protein sequence ID" value="MBC6680096.1"/>
    <property type="molecule type" value="Genomic_DNA"/>
</dbReference>
<evidence type="ECO:0000313" key="14">
    <source>
        <dbReference type="Proteomes" id="UP000602647"/>
    </source>
</evidence>
<name>A0A923SQY4_9FIRM</name>
<dbReference type="NCBIfam" id="NF008967">
    <property type="entry name" value="PRK12313.1"/>
    <property type="match status" value="1"/>
</dbReference>
<evidence type="ECO:0000256" key="10">
    <source>
        <dbReference type="HAMAP-Rule" id="MF_00685"/>
    </source>
</evidence>
<keyword evidence="9 10" id="KW-0119">Carbohydrate metabolism</keyword>
<dbReference type="InterPro" id="IPR044143">
    <property type="entry name" value="GlgB_N_E_set_prok"/>
</dbReference>
<dbReference type="RefSeq" id="WP_187303199.1">
    <property type="nucleotide sequence ID" value="NZ_JACRYT010000009.1"/>
</dbReference>
<reference evidence="13" key="1">
    <citation type="submission" date="2020-08" db="EMBL/GenBank/DDBJ databases">
        <title>Genome public.</title>
        <authorList>
            <person name="Liu C."/>
            <person name="Sun Q."/>
        </authorList>
    </citation>
    <scope>NUCLEOTIDE SEQUENCE</scope>
    <source>
        <strain evidence="13">BX12</strain>
    </source>
</reference>
<keyword evidence="6 10" id="KW-0328">Glycosyltransferase</keyword>
<comment type="similarity">
    <text evidence="4 10">Belongs to the glycosyl hydrolase 13 family. GlgB subfamily.</text>
</comment>
<evidence type="ECO:0000256" key="5">
    <source>
        <dbReference type="ARBA" id="ARBA00022600"/>
    </source>
</evidence>
<dbReference type="PANTHER" id="PTHR43651">
    <property type="entry name" value="1,4-ALPHA-GLUCAN-BRANCHING ENZYME"/>
    <property type="match status" value="1"/>
</dbReference>
<dbReference type="InterPro" id="IPR013783">
    <property type="entry name" value="Ig-like_fold"/>
</dbReference>
<dbReference type="InterPro" id="IPR006047">
    <property type="entry name" value="GH13_cat_dom"/>
</dbReference>
<evidence type="ECO:0000256" key="1">
    <source>
        <dbReference type="ARBA" id="ARBA00000826"/>
    </source>
</evidence>
<sequence length="635" mass="73718">MAEYGHLTEKEITLFHQGKDFRCYRKFGAHAQGGKGFHFALWAPRVKSVHVIGEFDGWRDGIPMACVDLPGGSQSDIWTCFVPGAIDGMLYKFRIETLSGEVLYKADPFAFFAEKRPGTASRLAGPNTLKHRWNDEEWIKQRKSESHFKKPMNIYEVHLGSWKQHGKNAEDPVFFSYRELAKELTSYVKDMGYTYVELMPVMEHPFDGSWGYQTTGYYAPTSRYGLPKDFKYLIDCFHQAGIGVILDWVPGHFCRDAHGLCRFNGSELFESEEHVEWGTYKFDYSRPEVRSFLISNAIFWLEEYHVDGIRVDGVSSMLYLNYGIDDPAQKRFNHKGGEEDLVAQAFLQELNEVIGRLHPDVFTVAEESTAWPLVTYPPEEGGLGFHYKWDMGWMNDTLRYCALDFPFRDGSHQLLTFSMMYAFNENFILPLSHDEVVHGKCSLIQRMPGDYWRQFAGLRLLLMYQMCHSGGKLNFMGNEIGQFIEWRFYEGLEWFLLDYDAHARHQKFVKAMNHFYLNTPSLWQQNYDWSGYQWLDADNRDQSILLFKRQGKKEDDFTIILLNFQPDTYKEYKIGVPAAGAYREIFNSDREEFGGSNHINPQPLKTKKGVYHGQEQYIEIIVPPIGAVIFAPTLT</sequence>
<dbReference type="AlphaFoldDB" id="A0A923SQY4"/>